<evidence type="ECO:0000313" key="1">
    <source>
        <dbReference type="EMBL" id="CAF3310613.1"/>
    </source>
</evidence>
<proteinExistence type="predicted"/>
<dbReference type="Proteomes" id="UP000663862">
    <property type="component" value="Unassembled WGS sequence"/>
</dbReference>
<dbReference type="Proteomes" id="UP000663873">
    <property type="component" value="Unassembled WGS sequence"/>
</dbReference>
<sequence length="87" mass="9842">MKNNLTDPKLSNCFQGLFPSDNPENAQFRINFFTSIGLGRIINELNKFIISNPTPASSSFMSIYGISLKDFLGHHFRCDNKKKKNTA</sequence>
<organism evidence="1 6">
    <name type="scientific">Rotaria socialis</name>
    <dbReference type="NCBI Taxonomy" id="392032"/>
    <lineage>
        <taxon>Eukaryota</taxon>
        <taxon>Metazoa</taxon>
        <taxon>Spiralia</taxon>
        <taxon>Gnathifera</taxon>
        <taxon>Rotifera</taxon>
        <taxon>Eurotatoria</taxon>
        <taxon>Bdelloidea</taxon>
        <taxon>Philodinida</taxon>
        <taxon>Philodinidae</taxon>
        <taxon>Rotaria</taxon>
    </lineage>
</organism>
<dbReference type="EMBL" id="CAJOBP010004573">
    <property type="protein sequence ID" value="CAF4444630.1"/>
    <property type="molecule type" value="Genomic_DNA"/>
</dbReference>
<accession>A0A817T0N9</accession>
<dbReference type="Proteomes" id="UP000663851">
    <property type="component" value="Unassembled WGS sequence"/>
</dbReference>
<dbReference type="AlphaFoldDB" id="A0A817T0N9"/>
<gene>
    <name evidence="1" type="ORF">GRG538_LOCUS1452</name>
    <name evidence="2" type="ORF">HFQ381_LOCUS11552</name>
    <name evidence="5" type="ORF">QYT958_LOCUS22548</name>
    <name evidence="4" type="ORF">TSG867_LOCUS28540</name>
    <name evidence="3" type="ORF">UJA718_LOCUS22348</name>
</gene>
<evidence type="ECO:0000313" key="7">
    <source>
        <dbReference type="Proteomes" id="UP000663873"/>
    </source>
</evidence>
<dbReference type="EMBL" id="CAJOBO010000669">
    <property type="protein sequence ID" value="CAF4269045.1"/>
    <property type="molecule type" value="Genomic_DNA"/>
</dbReference>
<evidence type="ECO:0000313" key="3">
    <source>
        <dbReference type="EMBL" id="CAF4444630.1"/>
    </source>
</evidence>
<dbReference type="Proteomes" id="UP000663848">
    <property type="component" value="Unassembled WGS sequence"/>
</dbReference>
<dbReference type="EMBL" id="CAJOBQ010003626">
    <property type="protein sequence ID" value="CAF4612718.1"/>
    <property type="molecule type" value="Genomic_DNA"/>
</dbReference>
<evidence type="ECO:0000313" key="4">
    <source>
        <dbReference type="EMBL" id="CAF4612718.1"/>
    </source>
</evidence>
<dbReference type="Proteomes" id="UP000663872">
    <property type="component" value="Unassembled WGS sequence"/>
</dbReference>
<dbReference type="EMBL" id="CAJNYT010000038">
    <property type="protein sequence ID" value="CAF3310613.1"/>
    <property type="molecule type" value="Genomic_DNA"/>
</dbReference>
<evidence type="ECO:0000313" key="2">
    <source>
        <dbReference type="EMBL" id="CAF4269045.1"/>
    </source>
</evidence>
<evidence type="ECO:0000313" key="5">
    <source>
        <dbReference type="EMBL" id="CAF4777940.1"/>
    </source>
</evidence>
<protein>
    <submittedName>
        <fullName evidence="1">Uncharacterized protein</fullName>
    </submittedName>
</protein>
<comment type="caution">
    <text evidence="1">The sequence shown here is derived from an EMBL/GenBank/DDBJ whole genome shotgun (WGS) entry which is preliminary data.</text>
</comment>
<reference evidence="1" key="1">
    <citation type="submission" date="2021-02" db="EMBL/GenBank/DDBJ databases">
        <authorList>
            <person name="Nowell W R."/>
        </authorList>
    </citation>
    <scope>NUCLEOTIDE SEQUENCE</scope>
</reference>
<keyword evidence="7" id="KW-1185">Reference proteome</keyword>
<evidence type="ECO:0000313" key="6">
    <source>
        <dbReference type="Proteomes" id="UP000663872"/>
    </source>
</evidence>
<name>A0A817T0N9_9BILA</name>
<dbReference type="EMBL" id="CAJOBR010004353">
    <property type="protein sequence ID" value="CAF4777940.1"/>
    <property type="molecule type" value="Genomic_DNA"/>
</dbReference>